<feature type="region of interest" description="Disordered" evidence="1">
    <location>
        <begin position="135"/>
        <end position="269"/>
    </location>
</feature>
<feature type="compositionally biased region" description="Low complexity" evidence="1">
    <location>
        <begin position="161"/>
        <end position="179"/>
    </location>
</feature>
<keyword evidence="3" id="KW-1185">Reference proteome</keyword>
<feature type="compositionally biased region" description="Polar residues" evidence="1">
    <location>
        <begin position="232"/>
        <end position="247"/>
    </location>
</feature>
<evidence type="ECO:0000313" key="3">
    <source>
        <dbReference type="Proteomes" id="UP000015102"/>
    </source>
</evidence>
<feature type="compositionally biased region" description="Polar residues" evidence="1">
    <location>
        <begin position="141"/>
        <end position="160"/>
    </location>
</feature>
<sequence length="306" mass="33699">MEELEEQSSPNLSIELVDEDIEDPLAQHLHFESITNSTKSSPPLTLTSLSSMSTSSGPSSLKLPGERFTSRMALSDEFMLNDSNPPIISNYEDTEIEDFPVNNAQPPDYAPKNTSKISNLVTFRQKSTMTTKKTTAKVGSSRLSKGNSMSSQDLTQLNEATSTSTTSTGTTATTRKTNTGFSRVRRDSHTNKENVKAKQQNIPVTIVTNKPAAPTRAKTALDLKSKIDRQQQQHSNRPVQRQGLQNATTQRNEKTTNHTTTTTINSNTTTTNINYNGVMGSNGSNYNRTSFIQMPAAPRNDLYTSR</sequence>
<name>T1GNQ4_MEGSC</name>
<feature type="region of interest" description="Disordered" evidence="1">
    <location>
        <begin position="32"/>
        <end position="64"/>
    </location>
</feature>
<organism evidence="2 3">
    <name type="scientific">Megaselia scalaris</name>
    <name type="common">Humpbacked fly</name>
    <name type="synonym">Phora scalaris</name>
    <dbReference type="NCBI Taxonomy" id="36166"/>
    <lineage>
        <taxon>Eukaryota</taxon>
        <taxon>Metazoa</taxon>
        <taxon>Ecdysozoa</taxon>
        <taxon>Arthropoda</taxon>
        <taxon>Hexapoda</taxon>
        <taxon>Insecta</taxon>
        <taxon>Pterygota</taxon>
        <taxon>Neoptera</taxon>
        <taxon>Endopterygota</taxon>
        <taxon>Diptera</taxon>
        <taxon>Brachycera</taxon>
        <taxon>Muscomorpha</taxon>
        <taxon>Platypezoidea</taxon>
        <taxon>Phoridae</taxon>
        <taxon>Megaseliini</taxon>
        <taxon>Megaselia</taxon>
    </lineage>
</organism>
<feature type="compositionally biased region" description="Polar residues" evidence="1">
    <location>
        <begin position="197"/>
        <end position="208"/>
    </location>
</feature>
<evidence type="ECO:0000256" key="1">
    <source>
        <dbReference type="SAM" id="MobiDB-lite"/>
    </source>
</evidence>
<dbReference type="HOGENOM" id="CLU_909975_0_0_1"/>
<feature type="compositionally biased region" description="Low complexity" evidence="1">
    <location>
        <begin position="37"/>
        <end position="63"/>
    </location>
</feature>
<dbReference type="EnsemblMetazoa" id="MESCA005212-RA">
    <property type="protein sequence ID" value="MESCA005212-PA"/>
    <property type="gene ID" value="MESCA005212"/>
</dbReference>
<reference evidence="2" key="2">
    <citation type="submission" date="2015-06" db="UniProtKB">
        <authorList>
            <consortium name="EnsemblMetazoa"/>
        </authorList>
    </citation>
    <scope>IDENTIFICATION</scope>
</reference>
<feature type="compositionally biased region" description="Basic and acidic residues" evidence="1">
    <location>
        <begin position="184"/>
        <end position="196"/>
    </location>
</feature>
<accession>T1GNQ4</accession>
<dbReference type="EMBL" id="CAQQ02101693">
    <property type="status" value="NOT_ANNOTATED_CDS"/>
    <property type="molecule type" value="Genomic_DNA"/>
</dbReference>
<dbReference type="STRING" id="36166.T1GNQ4"/>
<evidence type="ECO:0000313" key="2">
    <source>
        <dbReference type="EnsemblMetazoa" id="MESCA005212-PA"/>
    </source>
</evidence>
<feature type="compositionally biased region" description="Low complexity" evidence="1">
    <location>
        <begin position="257"/>
        <end position="269"/>
    </location>
</feature>
<dbReference type="AlphaFoldDB" id="T1GNQ4"/>
<proteinExistence type="predicted"/>
<protein>
    <submittedName>
        <fullName evidence="2">Uncharacterized protein</fullName>
    </submittedName>
</protein>
<reference evidence="3" key="1">
    <citation type="submission" date="2013-02" db="EMBL/GenBank/DDBJ databases">
        <authorList>
            <person name="Hughes D."/>
        </authorList>
    </citation>
    <scope>NUCLEOTIDE SEQUENCE</scope>
    <source>
        <strain>Durham</strain>
        <strain evidence="3">NC isolate 2 -- Noor lab</strain>
    </source>
</reference>
<feature type="compositionally biased region" description="Basic and acidic residues" evidence="1">
    <location>
        <begin position="219"/>
        <end position="231"/>
    </location>
</feature>
<dbReference type="Proteomes" id="UP000015102">
    <property type="component" value="Unassembled WGS sequence"/>
</dbReference>